<sequence length="50" mass="5250">MPEWLTIENVIAVVTAVVTVASVVAAITPSNADNAFIQKLLDILNTLGVN</sequence>
<reference evidence="1" key="1">
    <citation type="journal article" date="2014" name="Front. Microbiol.">
        <title>High frequency of phylogenetically diverse reductive dehalogenase-homologous genes in deep subseafloor sedimentary metagenomes.</title>
        <authorList>
            <person name="Kawai M."/>
            <person name="Futagami T."/>
            <person name="Toyoda A."/>
            <person name="Takaki Y."/>
            <person name="Nishi S."/>
            <person name="Hori S."/>
            <person name="Arai W."/>
            <person name="Tsubouchi T."/>
            <person name="Morono Y."/>
            <person name="Uchiyama I."/>
            <person name="Ito T."/>
            <person name="Fujiyama A."/>
            <person name="Inagaki F."/>
            <person name="Takami H."/>
        </authorList>
    </citation>
    <scope>NUCLEOTIDE SEQUENCE</scope>
    <source>
        <strain evidence="1">Expedition CK06-06</strain>
    </source>
</reference>
<organism evidence="1">
    <name type="scientific">marine sediment metagenome</name>
    <dbReference type="NCBI Taxonomy" id="412755"/>
    <lineage>
        <taxon>unclassified sequences</taxon>
        <taxon>metagenomes</taxon>
        <taxon>ecological metagenomes</taxon>
    </lineage>
</organism>
<feature type="non-terminal residue" evidence="1">
    <location>
        <position position="50"/>
    </location>
</feature>
<gene>
    <name evidence="1" type="ORF">S01H1_34719</name>
</gene>
<name>X0UJE6_9ZZZZ</name>
<evidence type="ECO:0000313" key="1">
    <source>
        <dbReference type="EMBL" id="GAG05914.1"/>
    </source>
</evidence>
<proteinExistence type="predicted"/>
<accession>X0UJE6</accession>
<dbReference type="AlphaFoldDB" id="X0UJE6"/>
<comment type="caution">
    <text evidence="1">The sequence shown here is derived from an EMBL/GenBank/DDBJ whole genome shotgun (WGS) entry which is preliminary data.</text>
</comment>
<protein>
    <submittedName>
        <fullName evidence="1">Uncharacterized protein</fullName>
    </submittedName>
</protein>
<dbReference type="EMBL" id="BARS01021640">
    <property type="protein sequence ID" value="GAG05914.1"/>
    <property type="molecule type" value="Genomic_DNA"/>
</dbReference>